<name>A0ABQ9IQL6_9NEOP</name>
<organism evidence="2 3">
    <name type="scientific">Dryococelus australis</name>
    <dbReference type="NCBI Taxonomy" id="614101"/>
    <lineage>
        <taxon>Eukaryota</taxon>
        <taxon>Metazoa</taxon>
        <taxon>Ecdysozoa</taxon>
        <taxon>Arthropoda</taxon>
        <taxon>Hexapoda</taxon>
        <taxon>Insecta</taxon>
        <taxon>Pterygota</taxon>
        <taxon>Neoptera</taxon>
        <taxon>Polyneoptera</taxon>
        <taxon>Phasmatodea</taxon>
        <taxon>Verophasmatodea</taxon>
        <taxon>Anareolatae</taxon>
        <taxon>Phasmatidae</taxon>
        <taxon>Eurycanthinae</taxon>
        <taxon>Dryococelus</taxon>
    </lineage>
</organism>
<feature type="compositionally biased region" description="Polar residues" evidence="1">
    <location>
        <begin position="280"/>
        <end position="296"/>
    </location>
</feature>
<feature type="compositionally biased region" description="Basic and acidic residues" evidence="1">
    <location>
        <begin position="12"/>
        <end position="21"/>
    </location>
</feature>
<feature type="compositionally biased region" description="Polar residues" evidence="1">
    <location>
        <begin position="201"/>
        <end position="211"/>
    </location>
</feature>
<keyword evidence="3" id="KW-1185">Reference proteome</keyword>
<feature type="region of interest" description="Disordered" evidence="1">
    <location>
        <begin position="1"/>
        <end position="21"/>
    </location>
</feature>
<feature type="compositionally biased region" description="Basic and acidic residues" evidence="1">
    <location>
        <begin position="92"/>
        <end position="118"/>
    </location>
</feature>
<feature type="compositionally biased region" description="Low complexity" evidence="1">
    <location>
        <begin position="297"/>
        <end position="310"/>
    </location>
</feature>
<comment type="caution">
    <text evidence="2">The sequence shown here is derived from an EMBL/GenBank/DDBJ whole genome shotgun (WGS) entry which is preliminary data.</text>
</comment>
<proteinExistence type="predicted"/>
<feature type="compositionally biased region" description="Basic and acidic residues" evidence="1">
    <location>
        <begin position="323"/>
        <end position="332"/>
    </location>
</feature>
<sequence length="488" mass="53956">MSENVGSNKPENNTKSREDVADIKDHRVFIETILVEMKSEFNRNLVIEEDETAKGGKKVDVSKCEKSGWKNDAADVKSEKKCKPEKDKKVKDLGTRETEVPDCDKQIDVENDDDKNKTEVPNVIKEINMEGEDHENSKNVESSPGNEKCCQLSEAVMKVPLPKKGKPKVVDQISNKISESSGEDVASTGQPETPNGKRSLRSQTLVKTPPNSEEPVGVKRSARRRSKDSPRESVLQSAIARKAKSFSNLNRSEEKSISKNIRPRIHRSPRMSSGERVQPLNRSSGIMQTRSSSSENVAKPPVSKVPKAPVMDAVDASNSKPDVVLDHSDSHIEAPSGVDPVDISVKNNSDPCSKSPLQAVAVSGQSYTKTGKRRYKPYRGLRYSFTSGPVKKNKFSKRQSKNSPDNEEIPNTGRSESETAVHSENEVKLEQSEDASNLRQDVVAAAGAGSQMEVHSGTLKFDRLQIFSYSSDLPYNRATVFFMWGDIL</sequence>
<feature type="compositionally biased region" description="Basic and acidic residues" evidence="1">
    <location>
        <begin position="415"/>
        <end position="431"/>
    </location>
</feature>
<feature type="compositionally biased region" description="Polar residues" evidence="1">
    <location>
        <begin position="345"/>
        <end position="356"/>
    </location>
</feature>
<feature type="region of interest" description="Disordered" evidence="1">
    <location>
        <begin position="92"/>
        <end position="436"/>
    </location>
</feature>
<reference evidence="2 3" key="1">
    <citation type="submission" date="2023-02" db="EMBL/GenBank/DDBJ databases">
        <title>LHISI_Scaffold_Assembly.</title>
        <authorList>
            <person name="Stuart O.P."/>
            <person name="Cleave R."/>
            <person name="Magrath M.J.L."/>
            <person name="Mikheyev A.S."/>
        </authorList>
    </citation>
    <scope>NUCLEOTIDE SEQUENCE [LARGE SCALE GENOMIC DNA]</scope>
    <source>
        <strain evidence="2">Daus_M_001</strain>
        <tissue evidence="2">Leg muscle</tissue>
    </source>
</reference>
<evidence type="ECO:0000313" key="2">
    <source>
        <dbReference type="EMBL" id="KAJ8898373.1"/>
    </source>
</evidence>
<dbReference type="Proteomes" id="UP001159363">
    <property type="component" value="Chromosome 1"/>
</dbReference>
<feature type="compositionally biased region" description="Basic residues" evidence="1">
    <location>
        <begin position="391"/>
        <end position="400"/>
    </location>
</feature>
<accession>A0ABQ9IQL6</accession>
<dbReference type="EMBL" id="JARBHB010000001">
    <property type="protein sequence ID" value="KAJ8898373.1"/>
    <property type="molecule type" value="Genomic_DNA"/>
</dbReference>
<feature type="compositionally biased region" description="Basic residues" evidence="1">
    <location>
        <begin position="370"/>
        <end position="379"/>
    </location>
</feature>
<feature type="compositionally biased region" description="Polar residues" evidence="1">
    <location>
        <begin position="1"/>
        <end position="11"/>
    </location>
</feature>
<gene>
    <name evidence="2" type="ORF">PR048_003733</name>
</gene>
<protein>
    <submittedName>
        <fullName evidence="2">Uncharacterized protein</fullName>
    </submittedName>
</protein>
<evidence type="ECO:0000313" key="3">
    <source>
        <dbReference type="Proteomes" id="UP001159363"/>
    </source>
</evidence>
<evidence type="ECO:0000256" key="1">
    <source>
        <dbReference type="SAM" id="MobiDB-lite"/>
    </source>
</evidence>